<evidence type="ECO:0000313" key="10">
    <source>
        <dbReference type="EMBL" id="MDX8151401.1"/>
    </source>
</evidence>
<comment type="caution">
    <text evidence="10">The sequence shown here is derived from an EMBL/GenBank/DDBJ whole genome shotgun (WGS) entry which is preliminary data.</text>
</comment>
<evidence type="ECO:0000313" key="11">
    <source>
        <dbReference type="Proteomes" id="UP001277761"/>
    </source>
</evidence>
<evidence type="ECO:0000256" key="8">
    <source>
        <dbReference type="ARBA" id="ARBA00050061"/>
    </source>
</evidence>
<evidence type="ECO:0000259" key="9">
    <source>
        <dbReference type="PROSITE" id="PS00631"/>
    </source>
</evidence>
<name>A0ABU4VHV2_9ACTN</name>
<dbReference type="Gene3D" id="3.40.630.10">
    <property type="entry name" value="Zn peptidases"/>
    <property type="match status" value="1"/>
</dbReference>
<dbReference type="Proteomes" id="UP001277761">
    <property type="component" value="Unassembled WGS sequence"/>
</dbReference>
<dbReference type="SUPFAM" id="SSF52949">
    <property type="entry name" value="Macro domain-like"/>
    <property type="match status" value="1"/>
</dbReference>
<keyword evidence="3" id="KW-0645">Protease</keyword>
<gene>
    <name evidence="10" type="ORF">SK069_07350</name>
</gene>
<dbReference type="PRINTS" id="PR00481">
    <property type="entry name" value="LAMNOPPTDASE"/>
</dbReference>
<comment type="similarity">
    <text evidence="1">Belongs to the peptidase M17 family.</text>
</comment>
<sequence length="495" mass="50513">MPADPTPIDVQPLREGDPPADAVVVGLTAAGPTGAPPDAPLAVLERLREAGEARIERAAVAHAHDAEGTRWLLVGLGETGPRHDDDRRGAAAAGLRRLRDLRAREARVVLDAPGAAATVAEALVLAAHRPAKVRGAGAPADGADEPGPLRVRIAAPGGGPLDAAAAADVEAAVVVARAQNEARALQQLPSNVLTPRALALRARELAERTPGMSACVELGEAALLARGMGLFAAVGRGSAEPPALVVVRYAHPEATGPTLGLVGKAVTHDTGGYSLKTRAGMVGMRLDMSGGAAVLHAVAAIARLGLPVSVIGVLGATENLVGERAMKPDDVFVGANGTSVEINNTDAEGRLVLADALHHALELGAERLVDVATLTGGVSVALGTSHAGLLGRDEAWLALVGAAGEATGERVWRLPLEDEHRDLLKSSLADLANSGGRSAHAILGAAFLERFSGEVPWAHVDMAGLSSDLPRSYLGKGPSGWGVRLLVEIARRVGA</sequence>
<dbReference type="Pfam" id="PF00883">
    <property type="entry name" value="Peptidase_M17"/>
    <property type="match status" value="1"/>
</dbReference>
<evidence type="ECO:0000256" key="6">
    <source>
        <dbReference type="ARBA" id="ARBA00049972"/>
    </source>
</evidence>
<dbReference type="Pfam" id="PF02789">
    <property type="entry name" value="Peptidase_M17_N"/>
    <property type="match status" value="1"/>
</dbReference>
<organism evidence="10 11">
    <name type="scientific">Patulibacter brassicae</name>
    <dbReference type="NCBI Taxonomy" id="1705717"/>
    <lineage>
        <taxon>Bacteria</taxon>
        <taxon>Bacillati</taxon>
        <taxon>Actinomycetota</taxon>
        <taxon>Thermoleophilia</taxon>
        <taxon>Solirubrobacterales</taxon>
        <taxon>Patulibacteraceae</taxon>
        <taxon>Patulibacter</taxon>
    </lineage>
</organism>
<evidence type="ECO:0000256" key="7">
    <source>
        <dbReference type="ARBA" id="ARBA00050021"/>
    </source>
</evidence>
<dbReference type="EMBL" id="JAXAVX010000002">
    <property type="protein sequence ID" value="MDX8151401.1"/>
    <property type="molecule type" value="Genomic_DNA"/>
</dbReference>
<dbReference type="PROSITE" id="PS00631">
    <property type="entry name" value="CYTOSOL_AP"/>
    <property type="match status" value="1"/>
</dbReference>
<dbReference type="PANTHER" id="PTHR11963:SF23">
    <property type="entry name" value="CYTOSOL AMINOPEPTIDASE"/>
    <property type="match status" value="1"/>
</dbReference>
<evidence type="ECO:0000256" key="5">
    <source>
        <dbReference type="ARBA" id="ARBA00033172"/>
    </source>
</evidence>
<keyword evidence="4" id="KW-0378">Hydrolase</keyword>
<keyword evidence="2" id="KW-0031">Aminopeptidase</keyword>
<accession>A0ABU4VHV2</accession>
<dbReference type="InterPro" id="IPR008283">
    <property type="entry name" value="Peptidase_M17_N"/>
</dbReference>
<evidence type="ECO:0000256" key="2">
    <source>
        <dbReference type="ARBA" id="ARBA00022438"/>
    </source>
</evidence>
<protein>
    <recommendedName>
        <fullName evidence="7">Probable cytosol aminopeptidase</fullName>
    </recommendedName>
    <alternativeName>
        <fullName evidence="8">Leucine aminopeptidase</fullName>
    </alternativeName>
    <alternativeName>
        <fullName evidence="5">Leucyl aminopeptidase</fullName>
    </alternativeName>
</protein>
<keyword evidence="11" id="KW-1185">Reference proteome</keyword>
<evidence type="ECO:0000256" key="3">
    <source>
        <dbReference type="ARBA" id="ARBA00022670"/>
    </source>
</evidence>
<dbReference type="CDD" id="cd00433">
    <property type="entry name" value="Peptidase_M17"/>
    <property type="match status" value="1"/>
</dbReference>
<evidence type="ECO:0000256" key="1">
    <source>
        <dbReference type="ARBA" id="ARBA00009528"/>
    </source>
</evidence>
<dbReference type="InterPro" id="IPR011356">
    <property type="entry name" value="Leucine_aapep/pepB"/>
</dbReference>
<dbReference type="InterPro" id="IPR043472">
    <property type="entry name" value="Macro_dom-like"/>
</dbReference>
<reference evidence="10 11" key="1">
    <citation type="submission" date="2023-11" db="EMBL/GenBank/DDBJ databases">
        <authorList>
            <person name="Xu M."/>
            <person name="Jiang T."/>
        </authorList>
    </citation>
    <scope>NUCLEOTIDE SEQUENCE [LARGE SCALE GENOMIC DNA]</scope>
    <source>
        <strain evidence="10 11">SD</strain>
    </source>
</reference>
<comment type="function">
    <text evidence="6">Presumably involved in the processing and regular turnover of intracellular proteins. Catalyzes the removal of unsubstituted N-terminal amino acids from various peptides.</text>
</comment>
<dbReference type="SUPFAM" id="SSF53187">
    <property type="entry name" value="Zn-dependent exopeptidases"/>
    <property type="match status" value="1"/>
</dbReference>
<feature type="domain" description="Cytosol aminopeptidase" evidence="9">
    <location>
        <begin position="344"/>
        <end position="351"/>
    </location>
</feature>
<proteinExistence type="inferred from homology"/>
<dbReference type="RefSeq" id="WP_319953551.1">
    <property type="nucleotide sequence ID" value="NZ_JAXAVX010000002.1"/>
</dbReference>
<dbReference type="InterPro" id="IPR000819">
    <property type="entry name" value="Peptidase_M17_C"/>
</dbReference>
<evidence type="ECO:0000256" key="4">
    <source>
        <dbReference type="ARBA" id="ARBA00022801"/>
    </source>
</evidence>
<dbReference type="Gene3D" id="3.40.220.10">
    <property type="entry name" value="Leucine Aminopeptidase, subunit E, domain 1"/>
    <property type="match status" value="1"/>
</dbReference>
<dbReference type="PANTHER" id="PTHR11963">
    <property type="entry name" value="LEUCINE AMINOPEPTIDASE-RELATED"/>
    <property type="match status" value="1"/>
</dbReference>